<organism evidence="3 4">
    <name type="scientific">Pythium oligandrum</name>
    <name type="common">Mycoparasitic fungus</name>
    <dbReference type="NCBI Taxonomy" id="41045"/>
    <lineage>
        <taxon>Eukaryota</taxon>
        <taxon>Sar</taxon>
        <taxon>Stramenopiles</taxon>
        <taxon>Oomycota</taxon>
        <taxon>Peronosporomycetes</taxon>
        <taxon>Pythiales</taxon>
        <taxon>Pythiaceae</taxon>
        <taxon>Pythium</taxon>
    </lineage>
</organism>
<dbReference type="PROSITE" id="PS01159">
    <property type="entry name" value="WW_DOMAIN_1"/>
    <property type="match status" value="1"/>
</dbReference>
<accession>A0A8K1CR06</accession>
<feature type="compositionally biased region" description="Low complexity" evidence="1">
    <location>
        <begin position="419"/>
        <end position="437"/>
    </location>
</feature>
<dbReference type="InterPro" id="IPR036020">
    <property type="entry name" value="WW_dom_sf"/>
</dbReference>
<comment type="caution">
    <text evidence="3">The sequence shown here is derived from an EMBL/GenBank/DDBJ whole genome shotgun (WGS) entry which is preliminary data.</text>
</comment>
<name>A0A8K1CR06_PYTOL</name>
<reference evidence="3" key="1">
    <citation type="submission" date="2019-03" db="EMBL/GenBank/DDBJ databases">
        <title>Long read genome sequence of the mycoparasitic Pythium oligandrum ATCC 38472 isolated from sugarbeet rhizosphere.</title>
        <authorList>
            <person name="Gaulin E."/>
        </authorList>
    </citation>
    <scope>NUCLEOTIDE SEQUENCE</scope>
    <source>
        <strain evidence="3">ATCC 38472_TT</strain>
    </source>
</reference>
<dbReference type="SUPFAM" id="SSF51045">
    <property type="entry name" value="WW domain"/>
    <property type="match status" value="1"/>
</dbReference>
<evidence type="ECO:0000313" key="3">
    <source>
        <dbReference type="EMBL" id="TMW66773.1"/>
    </source>
</evidence>
<dbReference type="Gene3D" id="2.40.128.180">
    <property type="match status" value="1"/>
</dbReference>
<dbReference type="AlphaFoldDB" id="A0A8K1CR06"/>
<evidence type="ECO:0000313" key="4">
    <source>
        <dbReference type="Proteomes" id="UP000794436"/>
    </source>
</evidence>
<sequence length="444" mass="50880">MLATMTTVPSASSSFYSSDRMASAVLRVSRETENIGERVPMSKKRVTWRFVFANSEQVHTVMLEHSRITAKKRVRLDGRRLFSSDQYKVGDWRYEFQVSKDHPTSFSVAIRDVKTTVVGERNLDSFYELFVDGLKWEDLPERELAGRRRNSSSVWSSELYARRVSDEARVLERLPENNNATDDHSDNASSTAQCRSWTFAFGVNGTIHKLELRDVDHGNDRGEFVVILDSRLLTRVDHDDIQEDFWEYEYYLSDQHTLLVVVTLEDEGKRYEFFIDGCPWKDLGETDFVLQPGWFPVYSRTRGTSYFRNEHTSVSQWERPIMSRNGVVIDVPRRASTQSLPLPFDHFDADGIRLSGTHPDTNQAQELQFELSAAYGKPTPHEEVNLLDFSEMSVHVSPKAVNQDAMAAFDPFAHLAKQQSQSQIKSQSQSQSQSQAQPVVDLLS</sequence>
<dbReference type="OrthoDB" id="112998at2759"/>
<feature type="domain" description="WW" evidence="2">
    <location>
        <begin position="288"/>
        <end position="322"/>
    </location>
</feature>
<dbReference type="InterPro" id="IPR038513">
    <property type="entry name" value="FAIM1_dom_sf"/>
</dbReference>
<proteinExistence type="predicted"/>
<dbReference type="Proteomes" id="UP000794436">
    <property type="component" value="Unassembled WGS sequence"/>
</dbReference>
<protein>
    <recommendedName>
        <fullName evidence="2">WW domain-containing protein</fullName>
    </recommendedName>
</protein>
<dbReference type="InterPro" id="IPR001202">
    <property type="entry name" value="WW_dom"/>
</dbReference>
<feature type="region of interest" description="Disordered" evidence="1">
    <location>
        <begin position="419"/>
        <end position="444"/>
    </location>
</feature>
<dbReference type="EMBL" id="SPLM01000007">
    <property type="protein sequence ID" value="TMW66773.1"/>
    <property type="molecule type" value="Genomic_DNA"/>
</dbReference>
<evidence type="ECO:0000256" key="1">
    <source>
        <dbReference type="SAM" id="MobiDB-lite"/>
    </source>
</evidence>
<keyword evidence="4" id="KW-1185">Reference proteome</keyword>
<evidence type="ECO:0000259" key="2">
    <source>
        <dbReference type="PROSITE" id="PS50020"/>
    </source>
</evidence>
<dbReference type="PROSITE" id="PS50020">
    <property type="entry name" value="WW_DOMAIN_2"/>
    <property type="match status" value="1"/>
</dbReference>
<gene>
    <name evidence="3" type="ORF">Poli38472_014085</name>
</gene>
<dbReference type="Gene3D" id="2.20.70.10">
    <property type="match status" value="1"/>
</dbReference>